<gene>
    <name evidence="2" type="ORF">M409DRAFT_57524</name>
</gene>
<name>A0A6A6CAH0_ZASCE</name>
<dbReference type="GeneID" id="54566927"/>
<reference evidence="2" key="1">
    <citation type="journal article" date="2020" name="Stud. Mycol.">
        <title>101 Dothideomycetes genomes: a test case for predicting lifestyles and emergence of pathogens.</title>
        <authorList>
            <person name="Haridas S."/>
            <person name="Albert R."/>
            <person name="Binder M."/>
            <person name="Bloem J."/>
            <person name="Labutti K."/>
            <person name="Salamov A."/>
            <person name="Andreopoulos B."/>
            <person name="Baker S."/>
            <person name="Barry K."/>
            <person name="Bills G."/>
            <person name="Bluhm B."/>
            <person name="Cannon C."/>
            <person name="Castanera R."/>
            <person name="Culley D."/>
            <person name="Daum C."/>
            <person name="Ezra D."/>
            <person name="Gonzalez J."/>
            <person name="Henrissat B."/>
            <person name="Kuo A."/>
            <person name="Liang C."/>
            <person name="Lipzen A."/>
            <person name="Lutzoni F."/>
            <person name="Magnuson J."/>
            <person name="Mondo S."/>
            <person name="Nolan M."/>
            <person name="Ohm R."/>
            <person name="Pangilinan J."/>
            <person name="Park H.-J."/>
            <person name="Ramirez L."/>
            <person name="Alfaro M."/>
            <person name="Sun H."/>
            <person name="Tritt A."/>
            <person name="Yoshinaga Y."/>
            <person name="Zwiers L.-H."/>
            <person name="Turgeon B."/>
            <person name="Goodwin S."/>
            <person name="Spatafora J."/>
            <person name="Crous P."/>
            <person name="Grigoriev I."/>
        </authorList>
    </citation>
    <scope>NUCLEOTIDE SEQUENCE</scope>
    <source>
        <strain evidence="2">ATCC 36951</strain>
    </source>
</reference>
<feature type="compositionally biased region" description="Polar residues" evidence="1">
    <location>
        <begin position="139"/>
        <end position="159"/>
    </location>
</feature>
<sequence>MPLCDASAAVAPMPLFRKLGIIKAAFRLDVAQSITTPTHLRNRTSKTQIFEHHQSSRPANSPSIYRQPTPSGMESRLFFETSLAYQNLRAEELAMANDPHTALRDLEYNLSLQAELRESLHTLAKVAAYAEERDRFKARTTSSEMSISPNASPFNTPQK</sequence>
<feature type="compositionally biased region" description="Polar residues" evidence="1">
    <location>
        <begin position="56"/>
        <end position="67"/>
    </location>
</feature>
<protein>
    <submittedName>
        <fullName evidence="2">Uncharacterized protein</fullName>
    </submittedName>
</protein>
<dbReference type="AlphaFoldDB" id="A0A6A6CAH0"/>
<evidence type="ECO:0000256" key="1">
    <source>
        <dbReference type="SAM" id="MobiDB-lite"/>
    </source>
</evidence>
<evidence type="ECO:0000313" key="3">
    <source>
        <dbReference type="Proteomes" id="UP000799537"/>
    </source>
</evidence>
<accession>A0A6A6CAH0</accession>
<dbReference type="Proteomes" id="UP000799537">
    <property type="component" value="Unassembled WGS sequence"/>
</dbReference>
<feature type="region of interest" description="Disordered" evidence="1">
    <location>
        <begin position="138"/>
        <end position="159"/>
    </location>
</feature>
<organism evidence="2 3">
    <name type="scientific">Zasmidium cellare ATCC 36951</name>
    <dbReference type="NCBI Taxonomy" id="1080233"/>
    <lineage>
        <taxon>Eukaryota</taxon>
        <taxon>Fungi</taxon>
        <taxon>Dikarya</taxon>
        <taxon>Ascomycota</taxon>
        <taxon>Pezizomycotina</taxon>
        <taxon>Dothideomycetes</taxon>
        <taxon>Dothideomycetidae</taxon>
        <taxon>Mycosphaerellales</taxon>
        <taxon>Mycosphaerellaceae</taxon>
        <taxon>Zasmidium</taxon>
    </lineage>
</organism>
<proteinExistence type="predicted"/>
<dbReference type="EMBL" id="ML993609">
    <property type="protein sequence ID" value="KAF2163220.1"/>
    <property type="molecule type" value="Genomic_DNA"/>
</dbReference>
<evidence type="ECO:0000313" key="2">
    <source>
        <dbReference type="EMBL" id="KAF2163220.1"/>
    </source>
</evidence>
<keyword evidence="3" id="KW-1185">Reference proteome</keyword>
<feature type="region of interest" description="Disordered" evidence="1">
    <location>
        <begin position="39"/>
        <end position="67"/>
    </location>
</feature>
<dbReference type="RefSeq" id="XP_033664109.1">
    <property type="nucleotide sequence ID" value="XM_033813655.1"/>
</dbReference>